<dbReference type="Pfam" id="PF07690">
    <property type="entry name" value="MFS_1"/>
    <property type="match status" value="1"/>
</dbReference>
<feature type="transmembrane region" description="Helical" evidence="6">
    <location>
        <begin position="222"/>
        <end position="243"/>
    </location>
</feature>
<dbReference type="Gene3D" id="1.20.1250.20">
    <property type="entry name" value="MFS general substrate transporter like domains"/>
    <property type="match status" value="1"/>
</dbReference>
<keyword evidence="9" id="KW-1185">Reference proteome</keyword>
<comment type="caution">
    <text evidence="8">The sequence shown here is derived from an EMBL/GenBank/DDBJ whole genome shotgun (WGS) entry which is preliminary data.</text>
</comment>
<dbReference type="EMBL" id="JAVFKD010000010">
    <property type="protein sequence ID" value="KAK5994664.1"/>
    <property type="molecule type" value="Genomic_DNA"/>
</dbReference>
<evidence type="ECO:0000313" key="9">
    <source>
        <dbReference type="Proteomes" id="UP001338125"/>
    </source>
</evidence>
<feature type="transmembrane region" description="Helical" evidence="6">
    <location>
        <begin position="426"/>
        <end position="443"/>
    </location>
</feature>
<evidence type="ECO:0000256" key="4">
    <source>
        <dbReference type="ARBA" id="ARBA00022989"/>
    </source>
</evidence>
<feature type="transmembrane region" description="Helical" evidence="6">
    <location>
        <begin position="159"/>
        <end position="184"/>
    </location>
</feature>
<keyword evidence="4 6" id="KW-1133">Transmembrane helix</keyword>
<feature type="transmembrane region" description="Helical" evidence="6">
    <location>
        <begin position="332"/>
        <end position="353"/>
    </location>
</feature>
<evidence type="ECO:0000259" key="7">
    <source>
        <dbReference type="PROSITE" id="PS50850"/>
    </source>
</evidence>
<reference evidence="8 9" key="1">
    <citation type="submission" date="2024-01" db="EMBL/GenBank/DDBJ databases">
        <title>Complete genome of Cladobotryum mycophilum ATHUM6906.</title>
        <authorList>
            <person name="Christinaki A.C."/>
            <person name="Myridakis A.I."/>
            <person name="Kouvelis V.N."/>
        </authorList>
    </citation>
    <scope>NUCLEOTIDE SEQUENCE [LARGE SCALE GENOMIC DNA]</scope>
    <source>
        <strain evidence="8 9">ATHUM6906</strain>
    </source>
</reference>
<dbReference type="PROSITE" id="PS50850">
    <property type="entry name" value="MFS"/>
    <property type="match status" value="1"/>
</dbReference>
<evidence type="ECO:0000256" key="5">
    <source>
        <dbReference type="ARBA" id="ARBA00023136"/>
    </source>
</evidence>
<feature type="transmembrane region" description="Helical" evidence="6">
    <location>
        <begin position="401"/>
        <end position="420"/>
    </location>
</feature>
<feature type="transmembrane region" description="Helical" evidence="6">
    <location>
        <begin position="58"/>
        <end position="80"/>
    </location>
</feature>
<sequence>MTASEAPPSYHDDASTFDASTAQIDLKEKASENHLVPTDGGGDDAARLESNDCHGDSVVYPGGLVLFFICLALAMSIFLASLDMTIVATAIPKITDEFHGLDKVSWYGSAFFMTNGSFQSSWGKAYKYFDLKYTFLMSVFVFELGSLICAVSPNSTVFIVGRAINGLGASGIGTGAYTIIAFVAKPAKRPLFTGVIGISYGIASVIGPLIGGVFTDKVSWRWCFYVNLPIGGVSAAIILFCFNTPEAAKPVAATWREKLLQMDFVGVALIMGALVSFLLSMQWAGKTKPWDSSEVIGLLVGVVVIAIAFVLWERFQGERAMIVPRLFKKRNVFVSSCFTFFFAGSYYLVMYYIPLYFQSVDNTSAIMSGVKNLPLILSLSLFLITSGAFITSTGLIFESQLVGAIFGAVGAGLLCTFDIGTSPGKWIAYQIIAGIGWGIAFQIPIMNSQTGAAPEDISSSTSIVLLFQCVGGATLVAAAQAAFINTIAKHLPHDAPGVDISKVIATGATELRHVFDATQIPGIIVSYMAGIKVAFAIATACAGLSVFIAIFGRWKPASRAEMKNMSAAL</sequence>
<dbReference type="InterPro" id="IPR020846">
    <property type="entry name" value="MFS_dom"/>
</dbReference>
<accession>A0ABR0SRD1</accession>
<dbReference type="CDD" id="cd17502">
    <property type="entry name" value="MFS_Azr1_MDR_like"/>
    <property type="match status" value="1"/>
</dbReference>
<dbReference type="SUPFAM" id="SSF103473">
    <property type="entry name" value="MFS general substrate transporter"/>
    <property type="match status" value="1"/>
</dbReference>
<evidence type="ECO:0000313" key="8">
    <source>
        <dbReference type="EMBL" id="KAK5994664.1"/>
    </source>
</evidence>
<keyword evidence="3 6" id="KW-0812">Transmembrane</keyword>
<feature type="transmembrane region" description="Helical" evidence="6">
    <location>
        <begin position="133"/>
        <end position="153"/>
    </location>
</feature>
<comment type="subcellular location">
    <subcellularLocation>
        <location evidence="1">Membrane</location>
        <topology evidence="1">Multi-pass membrane protein</topology>
    </subcellularLocation>
</comment>
<feature type="transmembrane region" description="Helical" evidence="6">
    <location>
        <begin position="191"/>
        <end position="210"/>
    </location>
</feature>
<dbReference type="Proteomes" id="UP001338125">
    <property type="component" value="Unassembled WGS sequence"/>
</dbReference>
<feature type="transmembrane region" description="Helical" evidence="6">
    <location>
        <begin position="264"/>
        <end position="283"/>
    </location>
</feature>
<dbReference type="PANTHER" id="PTHR23501:SF177">
    <property type="entry name" value="MAJOR FACILITATOR SUPERFAMILY (MFS) PROFILE DOMAIN-CONTAINING PROTEIN-RELATED"/>
    <property type="match status" value="1"/>
</dbReference>
<organism evidence="8 9">
    <name type="scientific">Cladobotryum mycophilum</name>
    <dbReference type="NCBI Taxonomy" id="491253"/>
    <lineage>
        <taxon>Eukaryota</taxon>
        <taxon>Fungi</taxon>
        <taxon>Dikarya</taxon>
        <taxon>Ascomycota</taxon>
        <taxon>Pezizomycotina</taxon>
        <taxon>Sordariomycetes</taxon>
        <taxon>Hypocreomycetidae</taxon>
        <taxon>Hypocreales</taxon>
        <taxon>Hypocreaceae</taxon>
        <taxon>Cladobotryum</taxon>
    </lineage>
</organism>
<name>A0ABR0SRD1_9HYPO</name>
<evidence type="ECO:0000256" key="3">
    <source>
        <dbReference type="ARBA" id="ARBA00022692"/>
    </source>
</evidence>
<proteinExistence type="predicted"/>
<evidence type="ECO:0000256" key="2">
    <source>
        <dbReference type="ARBA" id="ARBA00022448"/>
    </source>
</evidence>
<protein>
    <submittedName>
        <fullName evidence="8">Efflux pump gsfJ</fullName>
    </submittedName>
</protein>
<dbReference type="InterPro" id="IPR036259">
    <property type="entry name" value="MFS_trans_sf"/>
</dbReference>
<evidence type="ECO:0000256" key="1">
    <source>
        <dbReference type="ARBA" id="ARBA00004141"/>
    </source>
</evidence>
<keyword evidence="5 6" id="KW-0472">Membrane</keyword>
<gene>
    <name evidence="8" type="ORF">PT974_05149</name>
</gene>
<evidence type="ECO:0000256" key="6">
    <source>
        <dbReference type="SAM" id="Phobius"/>
    </source>
</evidence>
<feature type="domain" description="Major facilitator superfamily (MFS) profile" evidence="7">
    <location>
        <begin position="69"/>
        <end position="557"/>
    </location>
</feature>
<keyword evidence="2" id="KW-0813">Transport</keyword>
<dbReference type="InterPro" id="IPR011701">
    <property type="entry name" value="MFS"/>
</dbReference>
<dbReference type="PANTHER" id="PTHR23501">
    <property type="entry name" value="MAJOR FACILITATOR SUPERFAMILY"/>
    <property type="match status" value="1"/>
</dbReference>
<feature type="transmembrane region" description="Helical" evidence="6">
    <location>
        <begin position="533"/>
        <end position="554"/>
    </location>
</feature>
<feature type="transmembrane region" description="Helical" evidence="6">
    <location>
        <begin position="463"/>
        <end position="484"/>
    </location>
</feature>
<feature type="transmembrane region" description="Helical" evidence="6">
    <location>
        <begin position="295"/>
        <end position="312"/>
    </location>
</feature>
<feature type="transmembrane region" description="Helical" evidence="6">
    <location>
        <begin position="373"/>
        <end position="396"/>
    </location>
</feature>
<dbReference type="Gene3D" id="1.20.1720.10">
    <property type="entry name" value="Multidrug resistance protein D"/>
    <property type="match status" value="1"/>
</dbReference>